<dbReference type="Proteomes" id="UP000472264">
    <property type="component" value="Chromosome 17"/>
</dbReference>
<keyword evidence="3 10" id="KW-1133">Transmembrane helix</keyword>
<dbReference type="SUPFAM" id="SSF81321">
    <property type="entry name" value="Family A G protein-coupled receptor-like"/>
    <property type="match status" value="1"/>
</dbReference>
<keyword evidence="4 9" id="KW-0297">G-protein coupled receptor</keyword>
<keyword evidence="6 9" id="KW-0675">Receptor</keyword>
<reference evidence="12" key="2">
    <citation type="submission" date="2025-08" db="UniProtKB">
        <authorList>
            <consortium name="Ensembl"/>
        </authorList>
    </citation>
    <scope>IDENTIFICATION</scope>
</reference>
<evidence type="ECO:0000256" key="6">
    <source>
        <dbReference type="ARBA" id="ARBA00023170"/>
    </source>
</evidence>
<keyword evidence="2 9" id="KW-0812">Transmembrane</keyword>
<evidence type="ECO:0000256" key="2">
    <source>
        <dbReference type="ARBA" id="ARBA00022692"/>
    </source>
</evidence>
<feature type="transmembrane region" description="Helical" evidence="10">
    <location>
        <begin position="18"/>
        <end position="39"/>
    </location>
</feature>
<feature type="transmembrane region" description="Helical" evidence="10">
    <location>
        <begin position="128"/>
        <end position="147"/>
    </location>
</feature>
<dbReference type="Ensembl" id="ENSENLT00000050845.1">
    <property type="protein sequence ID" value="ENSENLP00000049628.1"/>
    <property type="gene ID" value="ENSENLG00000020894.1"/>
</dbReference>
<keyword evidence="5 10" id="KW-0472">Membrane</keyword>
<name>A0A665X036_ECHNA</name>
<sequence length="294" mass="33247">MCGNITNSSCKVDILQGAAYSALFIPGSIFNTAALCAFIAKRDSWTDTHIYMVNLAIADSALILFLPFRIYDAFFCLPKTTWCTHLMNVHFINMYASIMTLTAISVHRYLVVKFPFQTRSWRKKKETAVVVCLVIWGLLLSIGAIFQKENDPKKLWTCYERCKDNPLGPAAITMLIVPGFLIPLLIIVFCSTQIKCILSKAESNSEEMKRILSIVMANMIVFIVCYTPIHVAFLVNLQKPPQDWQLNYPPAHVYLQVSEWIAATNCCLDSFSYFFLLKSFYSQINGSTKALSTP</sequence>
<gene>
    <name evidence="12" type="primary">gpr35b</name>
</gene>
<dbReference type="PANTHER" id="PTHR24232">
    <property type="entry name" value="G-PROTEIN COUPLED RECEPTOR"/>
    <property type="match status" value="1"/>
</dbReference>
<dbReference type="InParanoid" id="A0A665X036"/>
<keyword evidence="7" id="KW-0325">Glycoprotein</keyword>
<feature type="domain" description="G-protein coupled receptors family 1 profile" evidence="11">
    <location>
        <begin position="30"/>
        <end position="273"/>
    </location>
</feature>
<evidence type="ECO:0000256" key="5">
    <source>
        <dbReference type="ARBA" id="ARBA00023136"/>
    </source>
</evidence>
<evidence type="ECO:0000256" key="10">
    <source>
        <dbReference type="SAM" id="Phobius"/>
    </source>
</evidence>
<keyword evidence="13" id="KW-1185">Reference proteome</keyword>
<protein>
    <submittedName>
        <fullName evidence="12">G-protein coupled receptor 35-like</fullName>
    </submittedName>
</protein>
<evidence type="ECO:0000256" key="3">
    <source>
        <dbReference type="ARBA" id="ARBA00022989"/>
    </source>
</evidence>
<dbReference type="InterPro" id="IPR000276">
    <property type="entry name" value="GPCR_Rhodpsn"/>
</dbReference>
<feature type="transmembrane region" description="Helical" evidence="10">
    <location>
        <begin position="167"/>
        <end position="190"/>
    </location>
</feature>
<reference evidence="12" key="3">
    <citation type="submission" date="2025-09" db="UniProtKB">
        <authorList>
            <consortium name="Ensembl"/>
        </authorList>
    </citation>
    <scope>IDENTIFICATION</scope>
</reference>
<reference evidence="12" key="1">
    <citation type="submission" date="2021-04" db="EMBL/GenBank/DDBJ databases">
        <authorList>
            <consortium name="Wellcome Sanger Institute Data Sharing"/>
        </authorList>
    </citation>
    <scope>NUCLEOTIDE SEQUENCE [LARGE SCALE GENOMIC DNA]</scope>
</reference>
<feature type="transmembrane region" description="Helical" evidence="10">
    <location>
        <begin position="211"/>
        <end position="233"/>
    </location>
</feature>
<dbReference type="Gene3D" id="1.20.1070.10">
    <property type="entry name" value="Rhodopsin 7-helix transmembrane proteins"/>
    <property type="match status" value="1"/>
</dbReference>
<comment type="similarity">
    <text evidence="9">Belongs to the G-protein coupled receptor 1 family.</text>
</comment>
<evidence type="ECO:0000256" key="1">
    <source>
        <dbReference type="ARBA" id="ARBA00004141"/>
    </source>
</evidence>
<evidence type="ECO:0000256" key="9">
    <source>
        <dbReference type="RuleBase" id="RU000688"/>
    </source>
</evidence>
<evidence type="ECO:0000313" key="13">
    <source>
        <dbReference type="Proteomes" id="UP000472264"/>
    </source>
</evidence>
<organism evidence="12 13">
    <name type="scientific">Echeneis naucrates</name>
    <name type="common">Live sharksucker</name>
    <dbReference type="NCBI Taxonomy" id="173247"/>
    <lineage>
        <taxon>Eukaryota</taxon>
        <taxon>Metazoa</taxon>
        <taxon>Chordata</taxon>
        <taxon>Craniata</taxon>
        <taxon>Vertebrata</taxon>
        <taxon>Euteleostomi</taxon>
        <taxon>Actinopterygii</taxon>
        <taxon>Neopterygii</taxon>
        <taxon>Teleostei</taxon>
        <taxon>Neoteleostei</taxon>
        <taxon>Acanthomorphata</taxon>
        <taxon>Carangaria</taxon>
        <taxon>Carangiformes</taxon>
        <taxon>Echeneidae</taxon>
        <taxon>Echeneis</taxon>
    </lineage>
</organism>
<evidence type="ECO:0000256" key="7">
    <source>
        <dbReference type="ARBA" id="ARBA00023180"/>
    </source>
</evidence>
<keyword evidence="8 9" id="KW-0807">Transducer</keyword>
<evidence type="ECO:0000256" key="4">
    <source>
        <dbReference type="ARBA" id="ARBA00023040"/>
    </source>
</evidence>
<evidence type="ECO:0000313" key="12">
    <source>
        <dbReference type="Ensembl" id="ENSENLP00000049628.1"/>
    </source>
</evidence>
<dbReference type="InterPro" id="IPR017452">
    <property type="entry name" value="GPCR_Rhodpsn_7TM"/>
</dbReference>
<dbReference type="GO" id="GO:0035025">
    <property type="term" value="P:positive regulation of Rho protein signal transduction"/>
    <property type="evidence" value="ECO:0007669"/>
    <property type="project" value="TreeGrafter"/>
</dbReference>
<dbReference type="PROSITE" id="PS50262">
    <property type="entry name" value="G_PROTEIN_RECEP_F1_2"/>
    <property type="match status" value="1"/>
</dbReference>
<comment type="subcellular location">
    <subcellularLocation>
        <location evidence="1">Membrane</location>
        <topology evidence="1">Multi-pass membrane protein</topology>
    </subcellularLocation>
</comment>
<dbReference type="GO" id="GO:0007200">
    <property type="term" value="P:phospholipase C-activating G protein-coupled receptor signaling pathway"/>
    <property type="evidence" value="ECO:0007669"/>
    <property type="project" value="TreeGrafter"/>
</dbReference>
<proteinExistence type="inferred from homology"/>
<dbReference type="PROSITE" id="PS00237">
    <property type="entry name" value="G_PROTEIN_RECEP_F1_1"/>
    <property type="match status" value="1"/>
</dbReference>
<dbReference type="GO" id="GO:0004930">
    <property type="term" value="F:G protein-coupled receptor activity"/>
    <property type="evidence" value="ECO:0007669"/>
    <property type="project" value="UniProtKB-KW"/>
</dbReference>
<evidence type="ECO:0000256" key="8">
    <source>
        <dbReference type="ARBA" id="ARBA00023224"/>
    </source>
</evidence>
<accession>A0A665X036</accession>
<evidence type="ECO:0000259" key="11">
    <source>
        <dbReference type="PROSITE" id="PS50262"/>
    </source>
</evidence>
<feature type="transmembrane region" description="Helical" evidence="10">
    <location>
        <begin position="51"/>
        <end position="71"/>
    </location>
</feature>
<dbReference type="OMA" id="QEDWICK"/>
<dbReference type="OrthoDB" id="6086428at2759"/>
<dbReference type="GO" id="GO:0005886">
    <property type="term" value="C:plasma membrane"/>
    <property type="evidence" value="ECO:0007669"/>
    <property type="project" value="TreeGrafter"/>
</dbReference>
<dbReference type="Pfam" id="PF00001">
    <property type="entry name" value="7tm_1"/>
    <property type="match status" value="1"/>
</dbReference>
<dbReference type="PANTHER" id="PTHR24232:SF101">
    <property type="entry name" value="G-PROTEIN COUPLED RECEPTOR 35-LIKE"/>
    <property type="match status" value="1"/>
</dbReference>
<feature type="transmembrane region" description="Helical" evidence="10">
    <location>
        <begin position="91"/>
        <end position="116"/>
    </location>
</feature>
<dbReference type="AlphaFoldDB" id="A0A665X036"/>
<dbReference type="PRINTS" id="PR00237">
    <property type="entry name" value="GPCRRHODOPSN"/>
</dbReference>